<evidence type="ECO:0000313" key="3">
    <source>
        <dbReference type="WBParaSite" id="SBAD_0000802501-mRNA-1"/>
    </source>
</evidence>
<reference evidence="3" key="1">
    <citation type="submission" date="2016-06" db="UniProtKB">
        <authorList>
            <consortium name="WormBaseParasite"/>
        </authorList>
    </citation>
    <scope>IDENTIFICATION</scope>
</reference>
<keyword evidence="2" id="KW-1185">Reference proteome</keyword>
<name>A0A183IVT7_9BILA</name>
<reference evidence="1 2" key="2">
    <citation type="submission" date="2018-11" db="EMBL/GenBank/DDBJ databases">
        <authorList>
            <consortium name="Pathogen Informatics"/>
        </authorList>
    </citation>
    <scope>NUCLEOTIDE SEQUENCE [LARGE SCALE GENOMIC DNA]</scope>
</reference>
<dbReference type="EMBL" id="UZAM01010891">
    <property type="protein sequence ID" value="VDP14093.1"/>
    <property type="molecule type" value="Genomic_DNA"/>
</dbReference>
<evidence type="ECO:0000313" key="1">
    <source>
        <dbReference type="EMBL" id="VDP14093.1"/>
    </source>
</evidence>
<accession>A0A183IVT7</accession>
<proteinExistence type="predicted"/>
<evidence type="ECO:0000313" key="2">
    <source>
        <dbReference type="Proteomes" id="UP000270296"/>
    </source>
</evidence>
<dbReference type="WBParaSite" id="SBAD_0000802501-mRNA-1">
    <property type="protein sequence ID" value="SBAD_0000802501-mRNA-1"/>
    <property type="gene ID" value="SBAD_0000802501"/>
</dbReference>
<protein>
    <submittedName>
        <fullName evidence="3">REJ domain-containing protein</fullName>
    </submittedName>
</protein>
<organism evidence="3">
    <name type="scientific">Soboliphyme baturini</name>
    <dbReference type="NCBI Taxonomy" id="241478"/>
    <lineage>
        <taxon>Eukaryota</taxon>
        <taxon>Metazoa</taxon>
        <taxon>Ecdysozoa</taxon>
        <taxon>Nematoda</taxon>
        <taxon>Enoplea</taxon>
        <taxon>Dorylaimia</taxon>
        <taxon>Dioctophymatida</taxon>
        <taxon>Dioctophymatoidea</taxon>
        <taxon>Soboliphymatidae</taxon>
        <taxon>Soboliphyme</taxon>
    </lineage>
</organism>
<dbReference type="Proteomes" id="UP000270296">
    <property type="component" value="Unassembled WGS sequence"/>
</dbReference>
<sequence length="113" mass="12812">MMARLFFLYLTYSEGKLADVGRTVHRYSLDVLADTEACLPRKGTLDLQYEWSFSWLSHNTQRRAGEGILLTSTVSRKAVSVEQVSIRILACRANEQATLNVILADKCTDKRVE</sequence>
<dbReference type="AlphaFoldDB" id="A0A183IVT7"/>
<gene>
    <name evidence="1" type="ORF">SBAD_LOCUS7735</name>
</gene>